<evidence type="ECO:0000313" key="7">
    <source>
        <dbReference type="EMBL" id="TDK29846.1"/>
    </source>
</evidence>
<dbReference type="PANTHER" id="PTHR44688:SF16">
    <property type="entry name" value="DNA-BINDING TRANSCRIPTIONAL ACTIVATOR DEVR_DOSR"/>
    <property type="match status" value="1"/>
</dbReference>
<dbReference type="InterPro" id="IPR011006">
    <property type="entry name" value="CheY-like_superfamily"/>
</dbReference>
<comment type="caution">
    <text evidence="7">The sequence shown here is derived from an EMBL/GenBank/DDBJ whole genome shotgun (WGS) entry which is preliminary data.</text>
</comment>
<dbReference type="Pfam" id="PF00196">
    <property type="entry name" value="GerE"/>
    <property type="match status" value="1"/>
</dbReference>
<dbReference type="RefSeq" id="WP_133318311.1">
    <property type="nucleotide sequence ID" value="NZ_SMTL01000009.1"/>
</dbReference>
<evidence type="ECO:0000259" key="6">
    <source>
        <dbReference type="PROSITE" id="PS50110"/>
    </source>
</evidence>
<name>A0A4R5U6G4_9HYPH</name>
<keyword evidence="3" id="KW-0804">Transcription</keyword>
<feature type="modified residue" description="4-aspartylphosphate" evidence="4">
    <location>
        <position position="59"/>
    </location>
</feature>
<dbReference type="PROSITE" id="PS50110">
    <property type="entry name" value="RESPONSE_REGULATORY"/>
    <property type="match status" value="1"/>
</dbReference>
<evidence type="ECO:0000259" key="5">
    <source>
        <dbReference type="PROSITE" id="PS50043"/>
    </source>
</evidence>
<dbReference type="Proteomes" id="UP000295238">
    <property type="component" value="Unassembled WGS sequence"/>
</dbReference>
<sequence length="222" mass="24079">MMESGTGSSLICVLDDDEDVRDSLEVLLRSANYNVRSFADPEEFLACDGADSAACLILDINLGGANGLDFQEALRENSTAVPVILISGFGDVPMTVRGMKAGAITFLTKPFDEDAMLTAIEEAVASNSARRREMAALTSVQDRYESLTPRERELFGLVTAGLMNKQIAGRLKISEITVKIHRGNMVKKMKGDSVADLVRMAEVLGVREAVSRYNHGLGYRAV</sequence>
<dbReference type="PRINTS" id="PR00038">
    <property type="entry name" value="HTHLUXR"/>
</dbReference>
<dbReference type="EMBL" id="SMTL01000009">
    <property type="protein sequence ID" value="TDK29846.1"/>
    <property type="molecule type" value="Genomic_DNA"/>
</dbReference>
<dbReference type="SUPFAM" id="SSF52172">
    <property type="entry name" value="CheY-like"/>
    <property type="match status" value="1"/>
</dbReference>
<keyword evidence="1" id="KW-0805">Transcription regulation</keyword>
<organism evidence="7 8">
    <name type="scientific">Rhizobium deserti</name>
    <dbReference type="NCBI Taxonomy" id="2547961"/>
    <lineage>
        <taxon>Bacteria</taxon>
        <taxon>Pseudomonadati</taxon>
        <taxon>Pseudomonadota</taxon>
        <taxon>Alphaproteobacteria</taxon>
        <taxon>Hyphomicrobiales</taxon>
        <taxon>Rhizobiaceae</taxon>
        <taxon>Rhizobium/Agrobacterium group</taxon>
        <taxon>Rhizobium</taxon>
    </lineage>
</organism>
<protein>
    <submittedName>
        <fullName evidence="7">Response regulator transcription factor</fullName>
    </submittedName>
</protein>
<accession>A0A4R5U6G4</accession>
<dbReference type="InterPro" id="IPR001789">
    <property type="entry name" value="Sig_transdc_resp-reg_receiver"/>
</dbReference>
<keyword evidence="2" id="KW-0238">DNA-binding</keyword>
<dbReference type="Gene3D" id="3.40.50.2300">
    <property type="match status" value="1"/>
</dbReference>
<dbReference type="GO" id="GO:0003677">
    <property type="term" value="F:DNA binding"/>
    <property type="evidence" value="ECO:0007669"/>
    <property type="project" value="UniProtKB-KW"/>
</dbReference>
<evidence type="ECO:0000256" key="2">
    <source>
        <dbReference type="ARBA" id="ARBA00023125"/>
    </source>
</evidence>
<dbReference type="OrthoDB" id="9782655at2"/>
<dbReference type="SMART" id="SM00421">
    <property type="entry name" value="HTH_LUXR"/>
    <property type="match status" value="1"/>
</dbReference>
<evidence type="ECO:0000256" key="4">
    <source>
        <dbReference type="PROSITE-ProRule" id="PRU00169"/>
    </source>
</evidence>
<dbReference type="PROSITE" id="PS00622">
    <property type="entry name" value="HTH_LUXR_1"/>
    <property type="match status" value="1"/>
</dbReference>
<dbReference type="SMART" id="SM00448">
    <property type="entry name" value="REC"/>
    <property type="match status" value="1"/>
</dbReference>
<feature type="domain" description="HTH luxR-type" evidence="5">
    <location>
        <begin position="140"/>
        <end position="205"/>
    </location>
</feature>
<keyword evidence="8" id="KW-1185">Reference proteome</keyword>
<dbReference type="Gene3D" id="1.10.10.10">
    <property type="entry name" value="Winged helix-like DNA-binding domain superfamily/Winged helix DNA-binding domain"/>
    <property type="match status" value="1"/>
</dbReference>
<dbReference type="GO" id="GO:0000160">
    <property type="term" value="P:phosphorelay signal transduction system"/>
    <property type="evidence" value="ECO:0007669"/>
    <property type="project" value="InterPro"/>
</dbReference>
<dbReference type="PROSITE" id="PS50043">
    <property type="entry name" value="HTH_LUXR_2"/>
    <property type="match status" value="1"/>
</dbReference>
<dbReference type="AlphaFoldDB" id="A0A4R5U6G4"/>
<keyword evidence="4" id="KW-0597">Phosphoprotein</keyword>
<gene>
    <name evidence="7" type="ORF">E2F50_21850</name>
</gene>
<dbReference type="InterPro" id="IPR036388">
    <property type="entry name" value="WH-like_DNA-bd_sf"/>
</dbReference>
<evidence type="ECO:0000256" key="1">
    <source>
        <dbReference type="ARBA" id="ARBA00023015"/>
    </source>
</evidence>
<dbReference type="GO" id="GO:0006355">
    <property type="term" value="P:regulation of DNA-templated transcription"/>
    <property type="evidence" value="ECO:0007669"/>
    <property type="project" value="InterPro"/>
</dbReference>
<feature type="domain" description="Response regulatory" evidence="6">
    <location>
        <begin position="10"/>
        <end position="124"/>
    </location>
</feature>
<reference evidence="7 8" key="1">
    <citation type="submission" date="2019-03" db="EMBL/GenBank/DDBJ databases">
        <title>Rhizobium sp. nov., an bacterium isolated from biocrust in Mu Us Desert.</title>
        <authorList>
            <person name="Lixiong L."/>
        </authorList>
    </citation>
    <scope>NUCLEOTIDE SEQUENCE [LARGE SCALE GENOMIC DNA]</scope>
    <source>
        <strain evidence="7 8">SPY-1</strain>
    </source>
</reference>
<proteinExistence type="predicted"/>
<dbReference type="CDD" id="cd06170">
    <property type="entry name" value="LuxR_C_like"/>
    <property type="match status" value="1"/>
</dbReference>
<dbReference type="InterPro" id="IPR000792">
    <property type="entry name" value="Tscrpt_reg_LuxR_C"/>
</dbReference>
<dbReference type="PANTHER" id="PTHR44688">
    <property type="entry name" value="DNA-BINDING TRANSCRIPTIONAL ACTIVATOR DEVR_DOSR"/>
    <property type="match status" value="1"/>
</dbReference>
<dbReference type="Pfam" id="PF00072">
    <property type="entry name" value="Response_reg"/>
    <property type="match status" value="1"/>
</dbReference>
<evidence type="ECO:0000313" key="8">
    <source>
        <dbReference type="Proteomes" id="UP000295238"/>
    </source>
</evidence>
<evidence type="ECO:0000256" key="3">
    <source>
        <dbReference type="ARBA" id="ARBA00023163"/>
    </source>
</evidence>